<protein>
    <submittedName>
        <fullName evidence="2">Uncharacterized protein</fullName>
    </submittedName>
</protein>
<feature type="transmembrane region" description="Helical" evidence="1">
    <location>
        <begin position="7"/>
        <end position="27"/>
    </location>
</feature>
<proteinExistence type="predicted"/>
<keyword evidence="1" id="KW-0812">Transmembrane</keyword>
<feature type="transmembrane region" description="Helical" evidence="1">
    <location>
        <begin position="121"/>
        <end position="140"/>
    </location>
</feature>
<feature type="transmembrane region" description="Helical" evidence="1">
    <location>
        <begin position="160"/>
        <end position="178"/>
    </location>
</feature>
<feature type="transmembrane region" description="Helical" evidence="1">
    <location>
        <begin position="60"/>
        <end position="83"/>
    </location>
</feature>
<dbReference type="EMBL" id="CP121687">
    <property type="protein sequence ID" value="WZL70603.1"/>
    <property type="molecule type" value="Genomic_DNA"/>
</dbReference>
<dbReference type="RefSeq" id="WP_341877565.1">
    <property type="nucleotide sequence ID" value="NZ_CP121687.1"/>
</dbReference>
<dbReference type="PROSITE" id="PS51257">
    <property type="entry name" value="PROKAR_LIPOPROTEIN"/>
    <property type="match status" value="1"/>
</dbReference>
<name>A0ABZ2Y5H0_9FIRM</name>
<feature type="transmembrane region" description="Helical" evidence="1">
    <location>
        <begin position="227"/>
        <end position="249"/>
    </location>
</feature>
<keyword evidence="1" id="KW-1133">Transmembrane helix</keyword>
<evidence type="ECO:0000256" key="1">
    <source>
        <dbReference type="SAM" id="Phobius"/>
    </source>
</evidence>
<reference evidence="2 3" key="1">
    <citation type="submission" date="2023-03" db="EMBL/GenBank/DDBJ databases">
        <title>Novel Species.</title>
        <authorList>
            <person name="Ma S."/>
        </authorList>
    </citation>
    <scope>NUCLEOTIDE SEQUENCE [LARGE SCALE GENOMIC DNA]</scope>
    <source>
        <strain evidence="2 3">LIND6LT2</strain>
    </source>
</reference>
<feature type="transmembrane region" description="Helical" evidence="1">
    <location>
        <begin position="95"/>
        <end position="115"/>
    </location>
</feature>
<evidence type="ECO:0000313" key="3">
    <source>
        <dbReference type="Proteomes" id="UP001486565"/>
    </source>
</evidence>
<sequence>MKIKRYLIVLVLVIALLSTIACLFGLFSNGGPGEYEFKSINNEVVKIYGYGLYKDNSISIAAQGIASDFVTLVMGVPLLILSLYLSLKESFKGKILLTGTLGYFLYTYMSYTFLWMYNKFFIIYVMLMSASLYAFILSIFSFDIENIKLNFSEKLPVKFLGGYQIFIGVMIGMLWLGKIAPSIIGDKVPVGLEHYTTLVIQGMDLGIIVPTAILSGIFLIKRKAIGFLLSSVIIIKGITMLTSISAMIINQALNGVNMSMAEVILFPLFNLVSIICLVLLLKNTKTKVEKIRL</sequence>
<gene>
    <name evidence="2" type="ORF">QBE51_03490</name>
</gene>
<keyword evidence="1" id="KW-0472">Membrane</keyword>
<accession>A0ABZ2Y5H0</accession>
<feature type="transmembrane region" description="Helical" evidence="1">
    <location>
        <begin position="198"/>
        <end position="220"/>
    </location>
</feature>
<organism evidence="2 3">
    <name type="scientific">Defluviitalea saccharophila</name>
    <dbReference type="NCBI Taxonomy" id="879970"/>
    <lineage>
        <taxon>Bacteria</taxon>
        <taxon>Bacillati</taxon>
        <taxon>Bacillota</taxon>
        <taxon>Clostridia</taxon>
        <taxon>Lachnospirales</taxon>
        <taxon>Defluviitaleaceae</taxon>
        <taxon>Defluviitalea</taxon>
    </lineage>
</organism>
<feature type="transmembrane region" description="Helical" evidence="1">
    <location>
        <begin position="261"/>
        <end position="281"/>
    </location>
</feature>
<dbReference type="Proteomes" id="UP001486565">
    <property type="component" value="Chromosome"/>
</dbReference>
<evidence type="ECO:0000313" key="2">
    <source>
        <dbReference type="EMBL" id="WZL70603.1"/>
    </source>
</evidence>
<keyword evidence="3" id="KW-1185">Reference proteome</keyword>